<accession>A0A8H5CG07</accession>
<dbReference type="PROSITE" id="PS00028">
    <property type="entry name" value="ZINC_FINGER_C2H2_1"/>
    <property type="match status" value="1"/>
</dbReference>
<evidence type="ECO:0000313" key="5">
    <source>
        <dbReference type="Proteomes" id="UP000541558"/>
    </source>
</evidence>
<evidence type="ECO:0000256" key="2">
    <source>
        <dbReference type="SAM" id="MobiDB-lite"/>
    </source>
</evidence>
<feature type="domain" description="C2H2-type" evidence="3">
    <location>
        <begin position="29"/>
        <end position="56"/>
    </location>
</feature>
<comment type="caution">
    <text evidence="4">The sequence shown here is derived from an EMBL/GenBank/DDBJ whole genome shotgun (WGS) entry which is preliminary data.</text>
</comment>
<dbReference type="SMART" id="SM00355">
    <property type="entry name" value="ZnF_C2H2"/>
    <property type="match status" value="3"/>
</dbReference>
<evidence type="ECO:0000259" key="3">
    <source>
        <dbReference type="PROSITE" id="PS50157"/>
    </source>
</evidence>
<evidence type="ECO:0000256" key="1">
    <source>
        <dbReference type="PROSITE-ProRule" id="PRU00042"/>
    </source>
</evidence>
<dbReference type="EMBL" id="JAACJK010000004">
    <property type="protein sequence ID" value="KAF5340411.1"/>
    <property type="molecule type" value="Genomic_DNA"/>
</dbReference>
<dbReference type="GO" id="GO:0008270">
    <property type="term" value="F:zinc ion binding"/>
    <property type="evidence" value="ECO:0007669"/>
    <property type="project" value="UniProtKB-KW"/>
</dbReference>
<dbReference type="Proteomes" id="UP000541558">
    <property type="component" value="Unassembled WGS sequence"/>
</dbReference>
<keyword evidence="1" id="KW-0479">Metal-binding</keyword>
<dbReference type="OrthoDB" id="654211at2759"/>
<feature type="region of interest" description="Disordered" evidence="2">
    <location>
        <begin position="115"/>
        <end position="206"/>
    </location>
</feature>
<reference evidence="4 5" key="1">
    <citation type="journal article" date="2020" name="ISME J.">
        <title>Uncovering the hidden diversity of litter-decomposition mechanisms in mushroom-forming fungi.</title>
        <authorList>
            <person name="Floudas D."/>
            <person name="Bentzer J."/>
            <person name="Ahren D."/>
            <person name="Johansson T."/>
            <person name="Persson P."/>
            <person name="Tunlid A."/>
        </authorList>
    </citation>
    <scope>NUCLEOTIDE SEQUENCE [LARGE SCALE GENOMIC DNA]</scope>
    <source>
        <strain evidence="4 5">CBS 175.51</strain>
    </source>
</reference>
<keyword evidence="1" id="KW-0862">Zinc</keyword>
<feature type="compositionally biased region" description="Basic and acidic residues" evidence="2">
    <location>
        <begin position="135"/>
        <end position="144"/>
    </location>
</feature>
<sequence>MPADRTSKKTSAARLSASPLADNDIPEDRICSMCEKVINRSLDMARHMRQHDPSRVRKYQCTYLTAKGVPCTHSTDQKSNLKTHVRTKHTFEKVYCKYADCTFGHPDPAAVTRHCKKVHDEQPKPRAARAPVYVEPRKGKKVEEPSEPVASTSAAASPSPSFPSDDESEYSSDSSSYSTRTSQFCPSPLSSSSSYPSSREPSPLDTTVLHVHTPEPVFVDALFLQKFGDEVEVSGYLENAQYPSLGYESVTHPDIVDEARVTALHLGYPEAVNPQEPFYPLFCDAPYFNPNYWTEIDANIQSSLQDVNFYPDTQELNEAVRFNLPYFTEYKV</sequence>
<dbReference type="PROSITE" id="PS50157">
    <property type="entry name" value="ZINC_FINGER_C2H2_2"/>
    <property type="match status" value="2"/>
</dbReference>
<dbReference type="AlphaFoldDB" id="A0A8H5CG07"/>
<feature type="compositionally biased region" description="Low complexity" evidence="2">
    <location>
        <begin position="147"/>
        <end position="163"/>
    </location>
</feature>
<organism evidence="4 5">
    <name type="scientific">Ephemerocybe angulata</name>
    <dbReference type="NCBI Taxonomy" id="980116"/>
    <lineage>
        <taxon>Eukaryota</taxon>
        <taxon>Fungi</taxon>
        <taxon>Dikarya</taxon>
        <taxon>Basidiomycota</taxon>
        <taxon>Agaricomycotina</taxon>
        <taxon>Agaricomycetes</taxon>
        <taxon>Agaricomycetidae</taxon>
        <taxon>Agaricales</taxon>
        <taxon>Agaricineae</taxon>
        <taxon>Psathyrellaceae</taxon>
        <taxon>Ephemerocybe</taxon>
    </lineage>
</organism>
<feature type="compositionally biased region" description="Low complexity" evidence="2">
    <location>
        <begin position="171"/>
        <end position="203"/>
    </location>
</feature>
<keyword evidence="1" id="KW-0863">Zinc-finger</keyword>
<dbReference type="Gene3D" id="3.30.160.60">
    <property type="entry name" value="Classic Zinc Finger"/>
    <property type="match status" value="1"/>
</dbReference>
<dbReference type="InterPro" id="IPR013087">
    <property type="entry name" value="Znf_C2H2_type"/>
</dbReference>
<feature type="domain" description="C2H2-type" evidence="3">
    <location>
        <begin position="59"/>
        <end position="94"/>
    </location>
</feature>
<gene>
    <name evidence="4" type="ORF">D9611_007858</name>
</gene>
<name>A0A8H5CG07_9AGAR</name>
<proteinExistence type="predicted"/>
<evidence type="ECO:0000313" key="4">
    <source>
        <dbReference type="EMBL" id="KAF5340411.1"/>
    </source>
</evidence>
<keyword evidence="5" id="KW-1185">Reference proteome</keyword>
<protein>
    <recommendedName>
        <fullName evidence="3">C2H2-type domain-containing protein</fullName>
    </recommendedName>
</protein>